<dbReference type="Proteomes" id="UP001188597">
    <property type="component" value="Unassembled WGS sequence"/>
</dbReference>
<feature type="domain" description="PWWP" evidence="3">
    <location>
        <begin position="209"/>
        <end position="277"/>
    </location>
</feature>
<dbReference type="InterPro" id="IPR046341">
    <property type="entry name" value="SET_dom_sf"/>
</dbReference>
<sequence length="673" mass="76245">MILKPAARLEVPSAEVCKAEGIDCQNDDEACCVSNKKQRTGGYYSVPIRACSDEVRGDSIEVEVCSSVADSWCTGVVPPYASEIESNSTNRKESNRPPLLKSSRGRVQVLPKRYRDSVIETWKKDKLEDDDQNQVDPVLASRKRMQHESGYLNGQLSKKLRMEEKENGASMYSSLSGVDECLPRLGGERLGKEKVEKRKDYYRPEDFLLGDIVWAKCGKKYPAWPAIVIDPLWQAPESVLRACVPGTTCVMFYGFSRNRKRDYAWVKEGMIFPFLEYTDRFRGQTQLYGSKPSDFNMAIEEAFLAEHGYNDTTNGTGQGTDPVTKQSEIQEATGSNQDQDCCYSNQASCYSASSLRKSKQYCGICKRIWHHADGGDWDLEEADYYCPECKAKTYNDLSVAQKFQSKVRSTENCEQPMLPDKIAVVCTGMEGIYYPSLHLCQIAVHQECYGASNVVDLTSWLHCSEKFGAQTTKWVSYCSVHREPNADNVLVMQTPSGVFSSRSLLENHNEIQSFNGARLVSCNKSEITDLLALDATSFEPLSAARCRIFKRSNSKEIGDLNSFSTFKERLECLQEMENLRVGFGKSGIHGWGLFARRNIQEGEMVLEYRGEQVRRSVADLREARYRSEGKDCYLFKISEEVVIDATYKGNIARLINHSLYSNLDFYRRPFVRC</sequence>
<dbReference type="AlphaFoldDB" id="A0AA88V4L7"/>
<evidence type="ECO:0008006" key="6">
    <source>
        <dbReference type="Google" id="ProtNLM"/>
    </source>
</evidence>
<dbReference type="PANTHER" id="PTHR13793">
    <property type="entry name" value="PHD FINGER PROTEINS"/>
    <property type="match status" value="1"/>
</dbReference>
<name>A0AA88V4L7_9ASTE</name>
<organism evidence="4 5">
    <name type="scientific">Escallonia herrerae</name>
    <dbReference type="NCBI Taxonomy" id="1293975"/>
    <lineage>
        <taxon>Eukaryota</taxon>
        <taxon>Viridiplantae</taxon>
        <taxon>Streptophyta</taxon>
        <taxon>Embryophyta</taxon>
        <taxon>Tracheophyta</taxon>
        <taxon>Spermatophyta</taxon>
        <taxon>Magnoliopsida</taxon>
        <taxon>eudicotyledons</taxon>
        <taxon>Gunneridae</taxon>
        <taxon>Pentapetalae</taxon>
        <taxon>asterids</taxon>
        <taxon>campanulids</taxon>
        <taxon>Escalloniales</taxon>
        <taxon>Escalloniaceae</taxon>
        <taxon>Escallonia</taxon>
    </lineage>
</organism>
<feature type="domain" description="SET" evidence="2">
    <location>
        <begin position="579"/>
        <end position="673"/>
    </location>
</feature>
<evidence type="ECO:0000313" key="4">
    <source>
        <dbReference type="EMBL" id="KAK3001119.1"/>
    </source>
</evidence>
<dbReference type="Gene3D" id="2.30.30.140">
    <property type="match status" value="1"/>
</dbReference>
<dbReference type="SMART" id="SM00293">
    <property type="entry name" value="PWWP"/>
    <property type="match status" value="1"/>
</dbReference>
<accession>A0AA88V4L7</accession>
<dbReference type="GO" id="GO:0048188">
    <property type="term" value="C:Set1C/COMPASS complex"/>
    <property type="evidence" value="ECO:0007669"/>
    <property type="project" value="UniProtKB-ARBA"/>
</dbReference>
<keyword evidence="5" id="KW-1185">Reference proteome</keyword>
<dbReference type="Pfam" id="PF00855">
    <property type="entry name" value="PWWP"/>
    <property type="match status" value="1"/>
</dbReference>
<reference evidence="4" key="1">
    <citation type="submission" date="2022-12" db="EMBL/GenBank/DDBJ databases">
        <title>Draft genome assemblies for two species of Escallonia (Escalloniales).</title>
        <authorList>
            <person name="Chanderbali A."/>
            <person name="Dervinis C."/>
            <person name="Anghel I."/>
            <person name="Soltis D."/>
            <person name="Soltis P."/>
            <person name="Zapata F."/>
        </authorList>
    </citation>
    <scope>NUCLEOTIDE SEQUENCE</scope>
    <source>
        <strain evidence="4">UCBG64.0493</strain>
        <tissue evidence="4">Leaf</tissue>
    </source>
</reference>
<dbReference type="SUPFAM" id="SSF63748">
    <property type="entry name" value="Tudor/PWWP/MBT"/>
    <property type="match status" value="1"/>
</dbReference>
<dbReference type="EMBL" id="JAVXUP010002843">
    <property type="protein sequence ID" value="KAK3001119.1"/>
    <property type="molecule type" value="Genomic_DNA"/>
</dbReference>
<dbReference type="PROSITE" id="PS50280">
    <property type="entry name" value="SET"/>
    <property type="match status" value="1"/>
</dbReference>
<dbReference type="CDD" id="cd20143">
    <property type="entry name" value="PWWP_AtATX3-like"/>
    <property type="match status" value="1"/>
</dbReference>
<dbReference type="InterPro" id="IPR000313">
    <property type="entry name" value="PWWP_dom"/>
</dbReference>
<comment type="caution">
    <text evidence="4">The sequence shown here is derived from an EMBL/GenBank/DDBJ whole genome shotgun (WGS) entry which is preliminary data.</text>
</comment>
<dbReference type="GO" id="GO:0006357">
    <property type="term" value="P:regulation of transcription by RNA polymerase II"/>
    <property type="evidence" value="ECO:0007669"/>
    <property type="project" value="TreeGrafter"/>
</dbReference>
<dbReference type="Pfam" id="PF00856">
    <property type="entry name" value="SET"/>
    <property type="match status" value="1"/>
</dbReference>
<feature type="region of interest" description="Disordered" evidence="1">
    <location>
        <begin position="84"/>
        <end position="106"/>
    </location>
</feature>
<gene>
    <name evidence="4" type="ORF">RJ639_022476</name>
</gene>
<dbReference type="InterPro" id="IPR001214">
    <property type="entry name" value="SET_dom"/>
</dbReference>
<proteinExistence type="predicted"/>
<dbReference type="Gene3D" id="2.170.270.10">
    <property type="entry name" value="SET domain"/>
    <property type="match status" value="1"/>
</dbReference>
<evidence type="ECO:0000313" key="5">
    <source>
        <dbReference type="Proteomes" id="UP001188597"/>
    </source>
</evidence>
<dbReference type="PANTHER" id="PTHR13793:SF92">
    <property type="entry name" value="HISTONE-LYSINE N-METHYLTRANSFERASE ATX3"/>
    <property type="match status" value="1"/>
</dbReference>
<dbReference type="InterPro" id="IPR050701">
    <property type="entry name" value="Histone_Mod_Regulator"/>
</dbReference>
<evidence type="ECO:0000259" key="3">
    <source>
        <dbReference type="PROSITE" id="PS50812"/>
    </source>
</evidence>
<evidence type="ECO:0000259" key="2">
    <source>
        <dbReference type="PROSITE" id="PS50280"/>
    </source>
</evidence>
<dbReference type="SUPFAM" id="SSF82199">
    <property type="entry name" value="SET domain"/>
    <property type="match status" value="1"/>
</dbReference>
<protein>
    <recommendedName>
        <fullName evidence="6">Histone-lysine N-methyltransferase ATX3</fullName>
    </recommendedName>
</protein>
<evidence type="ECO:0000256" key="1">
    <source>
        <dbReference type="SAM" id="MobiDB-lite"/>
    </source>
</evidence>
<dbReference type="SMART" id="SM00317">
    <property type="entry name" value="SET"/>
    <property type="match status" value="1"/>
</dbReference>
<dbReference type="PROSITE" id="PS50812">
    <property type="entry name" value="PWWP"/>
    <property type="match status" value="1"/>
</dbReference>